<comment type="subcellular location">
    <subcellularLocation>
        <location evidence="1">Cytoplasm</location>
    </subcellularLocation>
</comment>
<dbReference type="FunFam" id="1.20.1050.10:FF:000008">
    <property type="entry name" value="Glutathione S-transferase theta-1"/>
    <property type="match status" value="1"/>
</dbReference>
<dbReference type="CDD" id="cd03183">
    <property type="entry name" value="GST_C_Theta"/>
    <property type="match status" value="1"/>
</dbReference>
<dbReference type="InterPro" id="IPR040077">
    <property type="entry name" value="GST_C_Theta"/>
</dbReference>
<evidence type="ECO:0000256" key="4">
    <source>
        <dbReference type="ARBA" id="ARBA00012452"/>
    </source>
</evidence>
<feature type="domain" description="GST C-terminal" evidence="8">
    <location>
        <begin position="42"/>
        <end position="173"/>
    </location>
</feature>
<dbReference type="AlphaFoldDB" id="A0A5N5THH7"/>
<evidence type="ECO:0000256" key="2">
    <source>
        <dbReference type="ARBA" id="ARBA00009899"/>
    </source>
</evidence>
<evidence type="ECO:0000256" key="7">
    <source>
        <dbReference type="ARBA" id="ARBA00047960"/>
    </source>
</evidence>
<proteinExistence type="inferred from homology"/>
<dbReference type="GO" id="GO:0006749">
    <property type="term" value="P:glutathione metabolic process"/>
    <property type="evidence" value="ECO:0007669"/>
    <property type="project" value="TreeGrafter"/>
</dbReference>
<dbReference type="InterPro" id="IPR036282">
    <property type="entry name" value="Glutathione-S-Trfase_C_sf"/>
</dbReference>
<dbReference type="PANTHER" id="PTHR43917">
    <property type="match status" value="1"/>
</dbReference>
<dbReference type="PANTHER" id="PTHR43917:SF8">
    <property type="entry name" value="GH16740P-RELATED"/>
    <property type="match status" value="1"/>
</dbReference>
<dbReference type="InterPro" id="IPR004046">
    <property type="entry name" value="GST_C"/>
</dbReference>
<dbReference type="SUPFAM" id="SSF47616">
    <property type="entry name" value="GST C-terminal domain-like"/>
    <property type="match status" value="1"/>
</dbReference>
<dbReference type="Gene3D" id="1.20.1050.10">
    <property type="match status" value="1"/>
</dbReference>
<keyword evidence="6 9" id="KW-0808">Transferase</keyword>
<dbReference type="EMBL" id="SEYY01001137">
    <property type="protein sequence ID" value="KAB7505697.1"/>
    <property type="molecule type" value="Genomic_DNA"/>
</dbReference>
<dbReference type="EC" id="2.5.1.18" evidence="4"/>
<keyword evidence="10" id="KW-1185">Reference proteome</keyword>
<dbReference type="GO" id="GO:0005737">
    <property type="term" value="C:cytoplasm"/>
    <property type="evidence" value="ECO:0007669"/>
    <property type="project" value="UniProtKB-SubCell"/>
</dbReference>
<protein>
    <recommendedName>
        <fullName evidence="4">glutathione transferase</fullName>
        <ecNumber evidence="4">2.5.1.18</ecNumber>
    </recommendedName>
</protein>
<evidence type="ECO:0000256" key="3">
    <source>
        <dbReference type="ARBA" id="ARBA00011738"/>
    </source>
</evidence>
<name>A0A5N5THH7_9CRUS</name>
<keyword evidence="5" id="KW-0963">Cytoplasm</keyword>
<dbReference type="InterPro" id="IPR010987">
    <property type="entry name" value="Glutathione-S-Trfase_C-like"/>
</dbReference>
<organism evidence="9 10">
    <name type="scientific">Armadillidium nasatum</name>
    <dbReference type="NCBI Taxonomy" id="96803"/>
    <lineage>
        <taxon>Eukaryota</taxon>
        <taxon>Metazoa</taxon>
        <taxon>Ecdysozoa</taxon>
        <taxon>Arthropoda</taxon>
        <taxon>Crustacea</taxon>
        <taxon>Multicrustacea</taxon>
        <taxon>Malacostraca</taxon>
        <taxon>Eumalacostraca</taxon>
        <taxon>Peracarida</taxon>
        <taxon>Isopoda</taxon>
        <taxon>Oniscidea</taxon>
        <taxon>Crinocheta</taxon>
        <taxon>Armadillidiidae</taxon>
        <taxon>Armadillidium</taxon>
    </lineage>
</organism>
<dbReference type="Proteomes" id="UP000326759">
    <property type="component" value="Unassembled WGS sequence"/>
</dbReference>
<dbReference type="OrthoDB" id="422574at2759"/>
<dbReference type="InterPro" id="IPR051369">
    <property type="entry name" value="GST_Theta"/>
</dbReference>
<evidence type="ECO:0000259" key="8">
    <source>
        <dbReference type="PROSITE" id="PS50405"/>
    </source>
</evidence>
<dbReference type="Pfam" id="PF00043">
    <property type="entry name" value="GST_C"/>
    <property type="match status" value="1"/>
</dbReference>
<evidence type="ECO:0000313" key="9">
    <source>
        <dbReference type="EMBL" id="KAB7505697.1"/>
    </source>
</evidence>
<sequence length="185" mass="21703">MKYYYDLMSQPSRAVYIFLKKNNINFTDCPVALRRDHWYPSNPQKQAKVDEYMEWQHLNTRLNCAMYFQHKLLIPVMTQSPPNEKKVAQFQKRMEESLNQIETIWLKDSNFIAGDSVTLADLLAVCELQQPSIVGYNIFENRPNLTAWYNRVKEFLQPELTEASTVVEKVKKMYTEGAEAPPSKL</sequence>
<evidence type="ECO:0000256" key="1">
    <source>
        <dbReference type="ARBA" id="ARBA00004496"/>
    </source>
</evidence>
<comment type="similarity">
    <text evidence="2">Belongs to the GST superfamily. Theta family.</text>
</comment>
<evidence type="ECO:0000313" key="10">
    <source>
        <dbReference type="Proteomes" id="UP000326759"/>
    </source>
</evidence>
<comment type="catalytic activity">
    <reaction evidence="7">
        <text>RX + glutathione = an S-substituted glutathione + a halide anion + H(+)</text>
        <dbReference type="Rhea" id="RHEA:16437"/>
        <dbReference type="ChEBI" id="CHEBI:15378"/>
        <dbReference type="ChEBI" id="CHEBI:16042"/>
        <dbReference type="ChEBI" id="CHEBI:17792"/>
        <dbReference type="ChEBI" id="CHEBI:57925"/>
        <dbReference type="ChEBI" id="CHEBI:90779"/>
        <dbReference type="EC" id="2.5.1.18"/>
    </reaction>
</comment>
<reference evidence="9 10" key="1">
    <citation type="journal article" date="2019" name="PLoS Biol.">
        <title>Sex chromosomes control vertical transmission of feminizing Wolbachia symbionts in an isopod.</title>
        <authorList>
            <person name="Becking T."/>
            <person name="Chebbi M.A."/>
            <person name="Giraud I."/>
            <person name="Moumen B."/>
            <person name="Laverre T."/>
            <person name="Caubet Y."/>
            <person name="Peccoud J."/>
            <person name="Gilbert C."/>
            <person name="Cordaux R."/>
        </authorList>
    </citation>
    <scope>NUCLEOTIDE SEQUENCE [LARGE SCALE GENOMIC DNA]</scope>
    <source>
        <strain evidence="9">ANa2</strain>
        <tissue evidence="9">Whole body excluding digestive tract and cuticle</tissue>
    </source>
</reference>
<dbReference type="GO" id="GO:0004364">
    <property type="term" value="F:glutathione transferase activity"/>
    <property type="evidence" value="ECO:0007669"/>
    <property type="project" value="UniProtKB-EC"/>
</dbReference>
<comment type="caution">
    <text evidence="9">The sequence shown here is derived from an EMBL/GenBank/DDBJ whole genome shotgun (WGS) entry which is preliminary data.</text>
</comment>
<comment type="subunit">
    <text evidence="3">Homodimer.</text>
</comment>
<evidence type="ECO:0000256" key="5">
    <source>
        <dbReference type="ARBA" id="ARBA00022490"/>
    </source>
</evidence>
<dbReference type="PROSITE" id="PS50405">
    <property type="entry name" value="GST_CTER"/>
    <property type="match status" value="1"/>
</dbReference>
<gene>
    <name evidence="9" type="primary">Gstt2</name>
    <name evidence="9" type="ORF">Anas_02110</name>
</gene>
<evidence type="ECO:0000256" key="6">
    <source>
        <dbReference type="ARBA" id="ARBA00022679"/>
    </source>
</evidence>
<accession>A0A5N5THH7</accession>